<name>A0A7S9SUW8_9VIRU</name>
<proteinExistence type="predicted"/>
<dbReference type="EMBL" id="MW030563">
    <property type="protein sequence ID" value="QPI16476.1"/>
    <property type="molecule type" value="Genomic_DNA"/>
</dbReference>
<gene>
    <name evidence="1" type="ORF">NIOZUU157_00375</name>
</gene>
<sequence length="94" mass="10885">MRVKKVSGGIDVTQDVSPHLEWAKYMRENTKTQAQFRKRADTGFKPFCAIPDSVALDILSKYHINIHSANCTKDDLKVVKSIIKRDYPQLMYFH</sequence>
<reference evidence="1" key="1">
    <citation type="submission" date="2020-08" db="EMBL/GenBank/DDBJ databases">
        <title>Bridging the membrane lipid divide: bacteria of the FCB group superphylum have the potential to synthesize archaeal ether lipids.</title>
        <authorList>
            <person name="Villanueva L."/>
            <person name="von Meijenfeldt F.A.B."/>
            <person name="Westbye A.B."/>
            <person name="Yadav S."/>
            <person name="Hopmans E.C."/>
            <person name="Dutilh B.E."/>
            <person name="Sinninghe Damste J.S."/>
        </authorList>
    </citation>
    <scope>NUCLEOTIDE SEQUENCE</scope>
    <source>
        <strain evidence="1">NIOZ-UU157</strain>
    </source>
</reference>
<accession>A0A7S9SUW8</accession>
<protein>
    <submittedName>
        <fullName evidence="1">Uncharacterized protein</fullName>
    </submittedName>
</protein>
<evidence type="ECO:0000313" key="1">
    <source>
        <dbReference type="EMBL" id="QPI16476.1"/>
    </source>
</evidence>
<organism evidence="1">
    <name type="scientific">Virus NIOZ-UU157</name>
    <dbReference type="NCBI Taxonomy" id="2763269"/>
    <lineage>
        <taxon>Viruses</taxon>
    </lineage>
</organism>